<evidence type="ECO:0000256" key="1">
    <source>
        <dbReference type="ARBA" id="ARBA00022448"/>
    </source>
</evidence>
<evidence type="ECO:0000313" key="5">
    <source>
        <dbReference type="EMBL" id="WPU65533.1"/>
    </source>
</evidence>
<protein>
    <submittedName>
        <fullName evidence="5">ABC transporter ATP-binding protein</fullName>
    </submittedName>
</protein>
<dbReference type="InterPro" id="IPR025302">
    <property type="entry name" value="DrrA1/2-like_C"/>
</dbReference>
<reference evidence="5 6" key="1">
    <citation type="submission" date="2023-11" db="EMBL/GenBank/DDBJ databases">
        <title>Peredibacter starrii A3.12.</title>
        <authorList>
            <person name="Mitchell R.J."/>
        </authorList>
    </citation>
    <scope>NUCLEOTIDE SEQUENCE [LARGE SCALE GENOMIC DNA]</scope>
    <source>
        <strain evidence="5 6">A3.12</strain>
    </source>
</reference>
<organism evidence="5 6">
    <name type="scientific">Peredibacter starrii</name>
    <dbReference type="NCBI Taxonomy" id="28202"/>
    <lineage>
        <taxon>Bacteria</taxon>
        <taxon>Pseudomonadati</taxon>
        <taxon>Bdellovibrionota</taxon>
        <taxon>Bacteriovoracia</taxon>
        <taxon>Bacteriovoracales</taxon>
        <taxon>Bacteriovoracaceae</taxon>
        <taxon>Peredibacter</taxon>
    </lineage>
</organism>
<keyword evidence="2" id="KW-0547">Nucleotide-binding</keyword>
<dbReference type="Pfam" id="PF13732">
    <property type="entry name" value="DrrA1-3_C"/>
    <property type="match status" value="1"/>
</dbReference>
<evidence type="ECO:0000256" key="2">
    <source>
        <dbReference type="ARBA" id="ARBA00022741"/>
    </source>
</evidence>
<dbReference type="Pfam" id="PF00005">
    <property type="entry name" value="ABC_tran"/>
    <property type="match status" value="1"/>
</dbReference>
<keyword evidence="3 5" id="KW-0067">ATP-binding</keyword>
<dbReference type="InterPro" id="IPR051782">
    <property type="entry name" value="ABC_Transporter_VariousFunc"/>
</dbReference>
<dbReference type="SUPFAM" id="SSF52540">
    <property type="entry name" value="P-loop containing nucleoside triphosphate hydrolases"/>
    <property type="match status" value="1"/>
</dbReference>
<dbReference type="InterPro" id="IPR017871">
    <property type="entry name" value="ABC_transporter-like_CS"/>
</dbReference>
<dbReference type="PROSITE" id="PS50893">
    <property type="entry name" value="ABC_TRANSPORTER_2"/>
    <property type="match status" value="1"/>
</dbReference>
<feature type="domain" description="ABC transporter" evidence="4">
    <location>
        <begin position="2"/>
        <end position="237"/>
    </location>
</feature>
<keyword evidence="1" id="KW-0813">Transport</keyword>
<sequence length="301" mass="34111">MINFNQITKIFKSDILVKPFVALDNVSFEIPEGSMVGFLGANGAGKTTSLKIIMDFIRPTSGEVLFSEKLGKTNFEVFKNIGFLPERPYFYQNLKGEEFLKFLGNISDVHASDIQQRIKYWAPRFRIDHALNREIRTYSKGMLQRIGFLATIIHEPKIIILDEPLSGLDPIGRKELKDVIVEVHKQGKTVFFSSHIVPDIEEICDRVVFLKEGKLVYDGSVDSLMRQGHSSFEIKVMATSLPKLNAPIQNLSTFAGSITVVEVMPENLRKIIEELYSHNLEIVGVESKKPSLEEIFYNIKG</sequence>
<dbReference type="PANTHER" id="PTHR42939">
    <property type="entry name" value="ABC TRANSPORTER ATP-BINDING PROTEIN ALBC-RELATED"/>
    <property type="match status" value="1"/>
</dbReference>
<evidence type="ECO:0000259" key="4">
    <source>
        <dbReference type="PROSITE" id="PS50893"/>
    </source>
</evidence>
<dbReference type="PANTHER" id="PTHR42939:SF1">
    <property type="entry name" value="ABC TRANSPORTER ATP-BINDING PROTEIN ALBC-RELATED"/>
    <property type="match status" value="1"/>
</dbReference>
<keyword evidence="6" id="KW-1185">Reference proteome</keyword>
<dbReference type="EMBL" id="CP139487">
    <property type="protein sequence ID" value="WPU65533.1"/>
    <property type="molecule type" value="Genomic_DNA"/>
</dbReference>
<accession>A0AAX4HQB0</accession>
<dbReference type="Proteomes" id="UP001324634">
    <property type="component" value="Chromosome"/>
</dbReference>
<dbReference type="CDD" id="cd03230">
    <property type="entry name" value="ABC_DR_subfamily_A"/>
    <property type="match status" value="1"/>
</dbReference>
<dbReference type="GO" id="GO:0005524">
    <property type="term" value="F:ATP binding"/>
    <property type="evidence" value="ECO:0007669"/>
    <property type="project" value="UniProtKB-KW"/>
</dbReference>
<name>A0AAX4HQB0_9BACT</name>
<evidence type="ECO:0000313" key="6">
    <source>
        <dbReference type="Proteomes" id="UP001324634"/>
    </source>
</evidence>
<dbReference type="InterPro" id="IPR003439">
    <property type="entry name" value="ABC_transporter-like_ATP-bd"/>
</dbReference>
<dbReference type="GO" id="GO:0016887">
    <property type="term" value="F:ATP hydrolysis activity"/>
    <property type="evidence" value="ECO:0007669"/>
    <property type="project" value="InterPro"/>
</dbReference>
<dbReference type="AlphaFoldDB" id="A0AAX4HQB0"/>
<proteinExistence type="predicted"/>
<dbReference type="SMART" id="SM00382">
    <property type="entry name" value="AAA"/>
    <property type="match status" value="1"/>
</dbReference>
<dbReference type="InterPro" id="IPR003593">
    <property type="entry name" value="AAA+_ATPase"/>
</dbReference>
<dbReference type="PROSITE" id="PS00211">
    <property type="entry name" value="ABC_TRANSPORTER_1"/>
    <property type="match status" value="1"/>
</dbReference>
<gene>
    <name evidence="5" type="ORF">SOO65_02110</name>
</gene>
<dbReference type="Gene3D" id="3.40.50.300">
    <property type="entry name" value="P-loop containing nucleotide triphosphate hydrolases"/>
    <property type="match status" value="1"/>
</dbReference>
<dbReference type="KEGG" id="psti:SOO65_02110"/>
<dbReference type="InterPro" id="IPR027417">
    <property type="entry name" value="P-loop_NTPase"/>
</dbReference>
<dbReference type="RefSeq" id="WP_321396185.1">
    <property type="nucleotide sequence ID" value="NZ_CP139487.1"/>
</dbReference>
<evidence type="ECO:0000256" key="3">
    <source>
        <dbReference type="ARBA" id="ARBA00022840"/>
    </source>
</evidence>